<evidence type="ECO:0000313" key="5">
    <source>
        <dbReference type="Proteomes" id="UP000695026"/>
    </source>
</evidence>
<dbReference type="InterPro" id="IPR013105">
    <property type="entry name" value="TPR_2"/>
</dbReference>
<feature type="non-terminal residue" evidence="6">
    <location>
        <position position="1"/>
    </location>
</feature>
<keyword evidence="5" id="KW-1185">Reference proteome</keyword>
<dbReference type="OrthoDB" id="629492at2759"/>
<dbReference type="SUPFAM" id="SSF48452">
    <property type="entry name" value="TPR-like"/>
    <property type="match status" value="1"/>
</dbReference>
<dbReference type="PROSITE" id="PS50005">
    <property type="entry name" value="TPR"/>
    <property type="match status" value="1"/>
</dbReference>
<dbReference type="RefSeq" id="XP_007424638.2">
    <property type="nucleotide sequence ID" value="XM_007424576.3"/>
</dbReference>
<proteinExistence type="predicted"/>
<sequence>QLPLALWPPPHLQTAQDLELLTCPTFLLFPNDLFLFLKKKTFPADLIQGLNSTDPAIQEKAIAGAEKRLSSASDEEGAKRKPKLDRTLINTRPPGLPSQEEMMNPESFLAALEKDAQERARRRKENEALANALKEKGNDAFSKGDYALAVQNYTEGLKKQKDMSALYTNRAQAYLKLQKYKKAIRDCSWALRCDEKCTKALFHMGKAYLAKKQFQQSRECYLKILEIDPRKEKLCKGCINEVDSEEKKLGEEERAAEEYQSGKPTAVSVKELLRKLGKPDQDPLYYAGGIRLLINVIQDCTEQTLFRTNGGFSVISDNKVIERVLSAKINSPAELELACSLLLLWQAVCKGNEENQRLLLTHPDVHLQLPALLFSEVPEIQEQCMALLSLYAETENGRILLVRHQNTTKWLQTLMSLVKVSDNRAASAMNLLTYLIMEENFKIQCRIKLSTETLPIFTQLLSASETVNEAALSRCIAIMGDLCSDAVIRMQMTENQECWPACLSFVNECWTQNSVTRYPECLYAVLGLMMNLSLEPNSIIEELAEEISGKCMSLFNSPDGRIITRAIGLLSHILPASLAAVEEAVKQGVVKKMIRFLKAGGQTTPGYAMKVLASCAKSSWQAQMEIVKLDKKCSLLLKLLGCSNEGVAGNAAFCLGKCLEVPGTATNLLDTDVVRVLLRVTTGDAQKTAVQENAAIALGKLCTADARHASRLRELNGMAALSASVRNMQGC</sequence>
<name>A0A9F2KUQ7_PYTBI</name>
<dbReference type="Proteomes" id="UP000695026">
    <property type="component" value="Unplaced"/>
</dbReference>
<evidence type="ECO:0000256" key="2">
    <source>
        <dbReference type="ARBA" id="ARBA00022803"/>
    </source>
</evidence>
<dbReference type="SMART" id="SM00028">
    <property type="entry name" value="TPR"/>
    <property type="match status" value="3"/>
</dbReference>
<evidence type="ECO:0000256" key="3">
    <source>
        <dbReference type="PROSITE-ProRule" id="PRU00339"/>
    </source>
</evidence>
<dbReference type="SUPFAM" id="SSF48371">
    <property type="entry name" value="ARM repeat"/>
    <property type="match status" value="1"/>
</dbReference>
<gene>
    <name evidence="6" type="primary">TTC12</name>
</gene>
<dbReference type="GO" id="GO:0005737">
    <property type="term" value="C:cytoplasm"/>
    <property type="evidence" value="ECO:0007669"/>
    <property type="project" value="TreeGrafter"/>
</dbReference>
<evidence type="ECO:0000256" key="1">
    <source>
        <dbReference type="ARBA" id="ARBA00022737"/>
    </source>
</evidence>
<dbReference type="GO" id="GO:0007288">
    <property type="term" value="P:sperm axoneme assembly"/>
    <property type="evidence" value="ECO:0007669"/>
    <property type="project" value="TreeGrafter"/>
</dbReference>
<dbReference type="GeneID" id="103056608"/>
<dbReference type="Pfam" id="PF13432">
    <property type="entry name" value="TPR_16"/>
    <property type="match status" value="1"/>
</dbReference>
<dbReference type="PANTHER" id="PTHR46540">
    <property type="entry name" value="TETRATRICOPEPTIDE REPEAT PROTEIN 12"/>
    <property type="match status" value="1"/>
</dbReference>
<feature type="repeat" description="TPR" evidence="3">
    <location>
        <begin position="198"/>
        <end position="231"/>
    </location>
</feature>
<feature type="region of interest" description="Disordered" evidence="4">
    <location>
        <begin position="65"/>
        <end position="101"/>
    </location>
</feature>
<dbReference type="KEGG" id="pbi:103056608"/>
<organism evidence="5 6">
    <name type="scientific">Python bivittatus</name>
    <name type="common">Burmese python</name>
    <name type="synonym">Python molurus bivittatus</name>
    <dbReference type="NCBI Taxonomy" id="176946"/>
    <lineage>
        <taxon>Eukaryota</taxon>
        <taxon>Metazoa</taxon>
        <taxon>Chordata</taxon>
        <taxon>Craniata</taxon>
        <taxon>Vertebrata</taxon>
        <taxon>Euteleostomi</taxon>
        <taxon>Lepidosauria</taxon>
        <taxon>Squamata</taxon>
        <taxon>Bifurcata</taxon>
        <taxon>Unidentata</taxon>
        <taxon>Episquamata</taxon>
        <taxon>Toxicofera</taxon>
        <taxon>Serpentes</taxon>
        <taxon>Henophidia</taxon>
        <taxon>Pythonidae</taxon>
        <taxon>Python</taxon>
    </lineage>
</organism>
<dbReference type="InterPro" id="IPR011989">
    <property type="entry name" value="ARM-like"/>
</dbReference>
<dbReference type="AlphaFoldDB" id="A0A9F2KUQ7"/>
<dbReference type="PANTHER" id="PTHR46540:SF1">
    <property type="entry name" value="TETRATRICOPEPTIDE REPEAT PROTEIN 12"/>
    <property type="match status" value="1"/>
</dbReference>
<dbReference type="Pfam" id="PF07719">
    <property type="entry name" value="TPR_2"/>
    <property type="match status" value="1"/>
</dbReference>
<evidence type="ECO:0000313" key="6">
    <source>
        <dbReference type="RefSeq" id="XP_007424638.2"/>
    </source>
</evidence>
<dbReference type="InterPro" id="IPR016024">
    <property type="entry name" value="ARM-type_fold"/>
</dbReference>
<keyword evidence="2 3" id="KW-0802">TPR repeat</keyword>
<accession>A0A9F2KUQ7</accession>
<dbReference type="Gene3D" id="1.25.10.10">
    <property type="entry name" value="Leucine-rich Repeat Variant"/>
    <property type="match status" value="2"/>
</dbReference>
<dbReference type="GO" id="GO:0070286">
    <property type="term" value="P:axonemal dynein complex assembly"/>
    <property type="evidence" value="ECO:0007669"/>
    <property type="project" value="TreeGrafter"/>
</dbReference>
<dbReference type="Gene3D" id="1.25.40.10">
    <property type="entry name" value="Tetratricopeptide repeat domain"/>
    <property type="match status" value="1"/>
</dbReference>
<dbReference type="GO" id="GO:0005813">
    <property type="term" value="C:centrosome"/>
    <property type="evidence" value="ECO:0007669"/>
    <property type="project" value="TreeGrafter"/>
</dbReference>
<dbReference type="InterPro" id="IPR019734">
    <property type="entry name" value="TPR_rpt"/>
</dbReference>
<dbReference type="InterPro" id="IPR043195">
    <property type="entry name" value="TTC12"/>
</dbReference>
<keyword evidence="1" id="KW-0677">Repeat</keyword>
<dbReference type="OMA" id="AVQQNCA"/>
<reference evidence="6" key="1">
    <citation type="submission" date="2025-08" db="UniProtKB">
        <authorList>
            <consortium name="RefSeq"/>
        </authorList>
    </citation>
    <scope>IDENTIFICATION</scope>
    <source>
        <tissue evidence="6">Liver</tissue>
    </source>
</reference>
<evidence type="ECO:0000256" key="4">
    <source>
        <dbReference type="SAM" id="MobiDB-lite"/>
    </source>
</evidence>
<protein>
    <submittedName>
        <fullName evidence="6">Tetratricopeptide repeat protein 12</fullName>
    </submittedName>
</protein>
<dbReference type="CTD" id="54970"/>
<dbReference type="InterPro" id="IPR011990">
    <property type="entry name" value="TPR-like_helical_dom_sf"/>
</dbReference>